<proteinExistence type="predicted"/>
<dbReference type="EMBL" id="JQZW01000002">
    <property type="protein sequence ID" value="KGN98953.1"/>
    <property type="molecule type" value="Genomic_DNA"/>
</dbReference>
<keyword evidence="2" id="KW-0949">S-adenosyl-L-methionine</keyword>
<dbReference type="eggNOG" id="COG0535">
    <property type="taxonomic scope" value="Bacteria"/>
</dbReference>
<reference evidence="7 8" key="1">
    <citation type="submission" date="2014-08" db="EMBL/GenBank/DDBJ databases">
        <title>Porphyromonas gingivicanis strain:COT-022_OH1391 Genome sequencing.</title>
        <authorList>
            <person name="Wallis C."/>
            <person name="Deusch O."/>
            <person name="O'Flynn C."/>
            <person name="Davis I."/>
            <person name="Jospin G."/>
            <person name="Darling A.E."/>
            <person name="Coil D.A."/>
            <person name="Alexiev A."/>
            <person name="Horsfall A."/>
            <person name="Kirkwood N."/>
            <person name="Harris S."/>
            <person name="Eisen J.A."/>
        </authorList>
    </citation>
    <scope>NUCLEOTIDE SEQUENCE [LARGE SCALE GENOMIC DNA]</scope>
    <source>
        <strain evidence="8">COT-022 OH1391</strain>
    </source>
</reference>
<dbReference type="Pfam" id="PF04055">
    <property type="entry name" value="Radical_SAM"/>
    <property type="match status" value="1"/>
</dbReference>
<comment type="cofactor">
    <cofactor evidence="1">
        <name>[4Fe-4S] cluster</name>
        <dbReference type="ChEBI" id="CHEBI:49883"/>
    </cofactor>
</comment>
<dbReference type="SFLD" id="SFLDS00029">
    <property type="entry name" value="Radical_SAM"/>
    <property type="match status" value="1"/>
</dbReference>
<evidence type="ECO:0000313" key="8">
    <source>
        <dbReference type="Proteomes" id="UP000030134"/>
    </source>
</evidence>
<keyword evidence="3" id="KW-0479">Metal-binding</keyword>
<evidence type="ECO:0000259" key="6">
    <source>
        <dbReference type="PROSITE" id="PS51918"/>
    </source>
</evidence>
<dbReference type="RefSeq" id="WP_036882563.1">
    <property type="nucleotide sequence ID" value="NZ_JQZW01000002.1"/>
</dbReference>
<dbReference type="GO" id="GO:0003824">
    <property type="term" value="F:catalytic activity"/>
    <property type="evidence" value="ECO:0007669"/>
    <property type="project" value="InterPro"/>
</dbReference>
<name>A0A0A2G6Q8_9PORP</name>
<dbReference type="AlphaFoldDB" id="A0A0A2G6Q8"/>
<keyword evidence="8" id="KW-1185">Reference proteome</keyword>
<evidence type="ECO:0000313" key="7">
    <source>
        <dbReference type="EMBL" id="KGN98953.1"/>
    </source>
</evidence>
<dbReference type="CDD" id="cd01335">
    <property type="entry name" value="Radical_SAM"/>
    <property type="match status" value="1"/>
</dbReference>
<dbReference type="Gene3D" id="3.20.20.70">
    <property type="entry name" value="Aldolase class I"/>
    <property type="match status" value="1"/>
</dbReference>
<dbReference type="InterPro" id="IPR050377">
    <property type="entry name" value="Radical_SAM_PqqE_MftC-like"/>
</dbReference>
<dbReference type="PROSITE" id="PS51918">
    <property type="entry name" value="RADICAL_SAM"/>
    <property type="match status" value="1"/>
</dbReference>
<dbReference type="InterPro" id="IPR007197">
    <property type="entry name" value="rSAM"/>
</dbReference>
<dbReference type="InterPro" id="IPR013785">
    <property type="entry name" value="Aldolase_TIM"/>
</dbReference>
<dbReference type="STRING" id="266762.HQ36_00165"/>
<dbReference type="PANTHER" id="PTHR11228">
    <property type="entry name" value="RADICAL SAM DOMAIN PROTEIN"/>
    <property type="match status" value="1"/>
</dbReference>
<dbReference type="SUPFAM" id="SSF102114">
    <property type="entry name" value="Radical SAM enzymes"/>
    <property type="match status" value="1"/>
</dbReference>
<comment type="caution">
    <text evidence="7">The sequence shown here is derived from an EMBL/GenBank/DDBJ whole genome shotgun (WGS) entry which is preliminary data.</text>
</comment>
<dbReference type="InterPro" id="IPR058240">
    <property type="entry name" value="rSAM_sf"/>
</dbReference>
<feature type="domain" description="Radical SAM core" evidence="6">
    <location>
        <begin position="37"/>
        <end position="267"/>
    </location>
</feature>
<evidence type="ECO:0000256" key="1">
    <source>
        <dbReference type="ARBA" id="ARBA00001966"/>
    </source>
</evidence>
<organism evidence="7 8">
    <name type="scientific">Porphyromonas gingivicanis</name>
    <dbReference type="NCBI Taxonomy" id="266762"/>
    <lineage>
        <taxon>Bacteria</taxon>
        <taxon>Pseudomonadati</taxon>
        <taxon>Bacteroidota</taxon>
        <taxon>Bacteroidia</taxon>
        <taxon>Bacteroidales</taxon>
        <taxon>Porphyromonadaceae</taxon>
        <taxon>Porphyromonas</taxon>
    </lineage>
</organism>
<gene>
    <name evidence="7" type="ORF">HQ36_00165</name>
</gene>
<keyword evidence="4" id="KW-0408">Iron</keyword>
<dbReference type="Proteomes" id="UP000030134">
    <property type="component" value="Unassembled WGS sequence"/>
</dbReference>
<evidence type="ECO:0000256" key="2">
    <source>
        <dbReference type="ARBA" id="ARBA00022691"/>
    </source>
</evidence>
<sequence length="345" mass="39874">MKKASITKLKQKIATQVSKSANIRLKFAILATLHLLRKRYIGVYIDPILACNLRCKMCYFSDPERQKEMKGSLNRKEIEAFARSLFGYALRLQIGCGAEPTLSKETLHLIELGKAYKVPFISLITNGNLLSYEDIKSYAQAGLNELTLSLHGTTRNTYEYLMERGCFDKCLHLLEGADKVKKQYPSLQIRINYTLNEDNLADLTLLPQLIAPYTIDKVQIRPVQKIGESVYNNFSMQQLIDNYETIIAPVQKQLIDRKITLLCPSKEKMAITHQPPRKLDMLFEEFTYYYLSPKSWGKEDIDFRTTSFYTYASQRRVLQQILKAITMPNNTYQEKDANTTKKLNY</sequence>
<protein>
    <recommendedName>
        <fullName evidence="6">Radical SAM core domain-containing protein</fullName>
    </recommendedName>
</protein>
<evidence type="ECO:0000256" key="3">
    <source>
        <dbReference type="ARBA" id="ARBA00022723"/>
    </source>
</evidence>
<dbReference type="GO" id="GO:0051536">
    <property type="term" value="F:iron-sulfur cluster binding"/>
    <property type="evidence" value="ECO:0007669"/>
    <property type="project" value="UniProtKB-KW"/>
</dbReference>
<evidence type="ECO:0000256" key="4">
    <source>
        <dbReference type="ARBA" id="ARBA00023004"/>
    </source>
</evidence>
<dbReference type="GO" id="GO:0046872">
    <property type="term" value="F:metal ion binding"/>
    <property type="evidence" value="ECO:0007669"/>
    <property type="project" value="UniProtKB-KW"/>
</dbReference>
<evidence type="ECO:0000256" key="5">
    <source>
        <dbReference type="ARBA" id="ARBA00023014"/>
    </source>
</evidence>
<dbReference type="PANTHER" id="PTHR11228:SF7">
    <property type="entry name" value="PQQA PEPTIDE CYCLASE"/>
    <property type="match status" value="1"/>
</dbReference>
<accession>A0A0A2G6Q8</accession>
<keyword evidence="5" id="KW-0411">Iron-sulfur</keyword>
<dbReference type="SFLD" id="SFLDG01067">
    <property type="entry name" value="SPASM/twitch_domain_containing"/>
    <property type="match status" value="1"/>
</dbReference>
<dbReference type="OrthoDB" id="9808591at2"/>